<feature type="region of interest" description="Disordered" evidence="1">
    <location>
        <begin position="398"/>
        <end position="437"/>
    </location>
</feature>
<gene>
    <name evidence="2" type="ORF">QVD17_01938</name>
</gene>
<evidence type="ECO:0008006" key="4">
    <source>
        <dbReference type="Google" id="ProtNLM"/>
    </source>
</evidence>
<dbReference type="InterPro" id="IPR039619">
    <property type="entry name" value="MAKR2/5"/>
</dbReference>
<sequence>MEALSLLRYWRNNAGDAATTNADATTSTATTIVTSLSTQTSEIEDEDNDHGPFFDLEFTLPAEGDEDELVKNGETENNIDYGEENEEDDSDGSDETELKFTLYSGSSSDGTADVNVSVSPSDDLFFNGGFVPVEQTEEINSKSLQSRVSLIKSATKLRVMMLKLKKSKSNASNSKEEQKKEEKTEKSDVSEDSGKSAAVKQKAEDVIVPIVSLFKRRNSSKAPKKKQNENENNSNNESVSANLEEKKFTKEAMQRYLRKMKPLYVRVSQKYVEKLKFTGNLSSLTLPRTTKLNTVLSPETEEQKQSPVANPRREKESSSEVAEPPLLMSSSNIKLLKQGNLPAGLRVVCKHLRKSRSGFTAVAAAPPGAISSNRRDDSLLQQQDGIQSAILHCKSSFKASRDSDCSASDPAETYGKSENSLCSDAAEGEETEEMKKR</sequence>
<feature type="compositionally biased region" description="Acidic residues" evidence="1">
    <location>
        <begin position="426"/>
        <end position="437"/>
    </location>
</feature>
<feature type="compositionally biased region" description="Low complexity" evidence="1">
    <location>
        <begin position="230"/>
        <end position="242"/>
    </location>
</feature>
<feature type="region of interest" description="Disordered" evidence="1">
    <location>
        <begin position="163"/>
        <end position="200"/>
    </location>
</feature>
<organism evidence="2 3">
    <name type="scientific">Tagetes erecta</name>
    <name type="common">African marigold</name>
    <dbReference type="NCBI Taxonomy" id="13708"/>
    <lineage>
        <taxon>Eukaryota</taxon>
        <taxon>Viridiplantae</taxon>
        <taxon>Streptophyta</taxon>
        <taxon>Embryophyta</taxon>
        <taxon>Tracheophyta</taxon>
        <taxon>Spermatophyta</taxon>
        <taxon>Magnoliopsida</taxon>
        <taxon>eudicotyledons</taxon>
        <taxon>Gunneridae</taxon>
        <taxon>Pentapetalae</taxon>
        <taxon>asterids</taxon>
        <taxon>campanulids</taxon>
        <taxon>Asterales</taxon>
        <taxon>Asteraceae</taxon>
        <taxon>Asteroideae</taxon>
        <taxon>Heliantheae alliance</taxon>
        <taxon>Tageteae</taxon>
        <taxon>Tagetes</taxon>
    </lineage>
</organism>
<reference evidence="2" key="1">
    <citation type="journal article" date="2023" name="bioRxiv">
        <title>Improved chromosome-level genome assembly for marigold (Tagetes erecta).</title>
        <authorList>
            <person name="Jiang F."/>
            <person name="Yuan L."/>
            <person name="Wang S."/>
            <person name="Wang H."/>
            <person name="Xu D."/>
            <person name="Wang A."/>
            <person name="Fan W."/>
        </authorList>
    </citation>
    <scope>NUCLEOTIDE SEQUENCE</scope>
    <source>
        <strain evidence="2">WSJ</strain>
        <tissue evidence="2">Leaf</tissue>
    </source>
</reference>
<name>A0AAD8L7A2_TARER</name>
<comment type="caution">
    <text evidence="2">The sequence shown here is derived from an EMBL/GenBank/DDBJ whole genome shotgun (WGS) entry which is preliminary data.</text>
</comment>
<feature type="region of interest" description="Disordered" evidence="1">
    <location>
        <begin position="292"/>
        <end position="326"/>
    </location>
</feature>
<feature type="compositionally biased region" description="Basic and acidic residues" evidence="1">
    <location>
        <begin position="174"/>
        <end position="194"/>
    </location>
</feature>
<dbReference type="PANTHER" id="PTHR33929:SF1">
    <property type="entry name" value="MEMBRANE-ASSOCIATED KINASE REGULATOR 2-RELATED"/>
    <property type="match status" value="1"/>
</dbReference>
<dbReference type="EMBL" id="JAUHHV010000001">
    <property type="protein sequence ID" value="KAK1436162.1"/>
    <property type="molecule type" value="Genomic_DNA"/>
</dbReference>
<accession>A0AAD8L7A2</accession>
<dbReference type="GO" id="GO:0005886">
    <property type="term" value="C:plasma membrane"/>
    <property type="evidence" value="ECO:0007669"/>
    <property type="project" value="InterPro"/>
</dbReference>
<feature type="region of interest" description="Disordered" evidence="1">
    <location>
        <begin position="217"/>
        <end position="245"/>
    </location>
</feature>
<proteinExistence type="predicted"/>
<keyword evidence="3" id="KW-1185">Reference proteome</keyword>
<feature type="region of interest" description="Disordered" evidence="1">
    <location>
        <begin position="73"/>
        <end position="95"/>
    </location>
</feature>
<evidence type="ECO:0000313" key="3">
    <source>
        <dbReference type="Proteomes" id="UP001229421"/>
    </source>
</evidence>
<feature type="compositionally biased region" description="Acidic residues" evidence="1">
    <location>
        <begin position="81"/>
        <end position="95"/>
    </location>
</feature>
<evidence type="ECO:0000313" key="2">
    <source>
        <dbReference type="EMBL" id="KAK1436162.1"/>
    </source>
</evidence>
<dbReference type="PANTHER" id="PTHR33929">
    <property type="entry name" value="MEMBRANE-ASSOCIATED KINASE REGULATOR 2-RELATED"/>
    <property type="match status" value="1"/>
</dbReference>
<dbReference type="Proteomes" id="UP001229421">
    <property type="component" value="Unassembled WGS sequence"/>
</dbReference>
<evidence type="ECO:0000256" key="1">
    <source>
        <dbReference type="SAM" id="MobiDB-lite"/>
    </source>
</evidence>
<dbReference type="AlphaFoldDB" id="A0AAD8L7A2"/>
<protein>
    <recommendedName>
        <fullName evidence="4">Membrane-associated kinase regulator 2</fullName>
    </recommendedName>
</protein>